<reference evidence="1 2" key="1">
    <citation type="submission" date="2017-12" db="EMBL/GenBank/DDBJ databases">
        <title>Hemimetabolous genomes reveal molecular basis of termite eusociality.</title>
        <authorList>
            <person name="Harrison M.C."/>
            <person name="Jongepier E."/>
            <person name="Robertson H.M."/>
            <person name="Arning N."/>
            <person name="Bitard-Feildel T."/>
            <person name="Chao H."/>
            <person name="Childers C.P."/>
            <person name="Dinh H."/>
            <person name="Doddapaneni H."/>
            <person name="Dugan S."/>
            <person name="Gowin J."/>
            <person name="Greiner C."/>
            <person name="Han Y."/>
            <person name="Hu H."/>
            <person name="Hughes D.S.T."/>
            <person name="Huylmans A.-K."/>
            <person name="Kemena C."/>
            <person name="Kremer L.P.M."/>
            <person name="Lee S.L."/>
            <person name="Lopez-Ezquerra A."/>
            <person name="Mallet L."/>
            <person name="Monroy-Kuhn J.M."/>
            <person name="Moser A."/>
            <person name="Murali S.C."/>
            <person name="Muzny D.M."/>
            <person name="Otani S."/>
            <person name="Piulachs M.-D."/>
            <person name="Poelchau M."/>
            <person name="Qu J."/>
            <person name="Schaub F."/>
            <person name="Wada-Katsumata A."/>
            <person name="Worley K.C."/>
            <person name="Xie Q."/>
            <person name="Ylla G."/>
            <person name="Poulsen M."/>
            <person name="Gibbs R.A."/>
            <person name="Schal C."/>
            <person name="Richards S."/>
            <person name="Belles X."/>
            <person name="Korb J."/>
            <person name="Bornberg-Bauer E."/>
        </authorList>
    </citation>
    <scope>NUCLEOTIDE SEQUENCE [LARGE SCALE GENOMIC DNA]</scope>
    <source>
        <tissue evidence="1">Whole body</tissue>
    </source>
</reference>
<evidence type="ECO:0000313" key="1">
    <source>
        <dbReference type="EMBL" id="PNF25860.1"/>
    </source>
</evidence>
<proteinExistence type="predicted"/>
<dbReference type="InParanoid" id="A0A2J7QBA2"/>
<organism evidence="1 2">
    <name type="scientific">Cryptotermes secundus</name>
    <dbReference type="NCBI Taxonomy" id="105785"/>
    <lineage>
        <taxon>Eukaryota</taxon>
        <taxon>Metazoa</taxon>
        <taxon>Ecdysozoa</taxon>
        <taxon>Arthropoda</taxon>
        <taxon>Hexapoda</taxon>
        <taxon>Insecta</taxon>
        <taxon>Pterygota</taxon>
        <taxon>Neoptera</taxon>
        <taxon>Polyneoptera</taxon>
        <taxon>Dictyoptera</taxon>
        <taxon>Blattodea</taxon>
        <taxon>Blattoidea</taxon>
        <taxon>Termitoidae</taxon>
        <taxon>Kalotermitidae</taxon>
        <taxon>Cryptotermitinae</taxon>
        <taxon>Cryptotermes</taxon>
    </lineage>
</organism>
<comment type="caution">
    <text evidence="1">The sequence shown here is derived from an EMBL/GenBank/DDBJ whole genome shotgun (WGS) entry which is preliminary data.</text>
</comment>
<protein>
    <submittedName>
        <fullName evidence="1">Uncharacterized protein</fullName>
    </submittedName>
</protein>
<gene>
    <name evidence="1" type="ORF">B7P43_G11120</name>
</gene>
<keyword evidence="2" id="KW-1185">Reference proteome</keyword>
<dbReference type="Proteomes" id="UP000235965">
    <property type="component" value="Unassembled WGS sequence"/>
</dbReference>
<dbReference type="AlphaFoldDB" id="A0A2J7QBA2"/>
<dbReference type="EMBL" id="NEVH01016301">
    <property type="protein sequence ID" value="PNF25860.1"/>
    <property type="molecule type" value="Genomic_DNA"/>
</dbReference>
<evidence type="ECO:0000313" key="2">
    <source>
        <dbReference type="Proteomes" id="UP000235965"/>
    </source>
</evidence>
<accession>A0A2J7QBA2</accession>
<name>A0A2J7QBA2_9NEOP</name>
<sequence>MEQRNKVPRLKTAAMSEKGRDNWQWYQGMVQETSHVWEARRHCVRPVDILMGWSLQSKQSKLPLDFGK</sequence>